<keyword evidence="2" id="KW-1185">Reference proteome</keyword>
<dbReference type="RefSeq" id="WP_092410034.1">
    <property type="nucleotide sequence ID" value="NZ_FOVF01000031.1"/>
</dbReference>
<dbReference type="STRING" id="578942.SAMN05216289_13149"/>
<name>A0A1I5A367_9GAMM</name>
<dbReference type="OrthoDB" id="9814566at2"/>
<dbReference type="Proteomes" id="UP000198575">
    <property type="component" value="Unassembled WGS sequence"/>
</dbReference>
<evidence type="ECO:0000313" key="1">
    <source>
        <dbReference type="EMBL" id="SFN56827.1"/>
    </source>
</evidence>
<dbReference type="Pfam" id="PF14255">
    <property type="entry name" value="Zn_ribbon_21"/>
    <property type="match status" value="1"/>
</dbReference>
<dbReference type="EMBL" id="FOVF01000031">
    <property type="protein sequence ID" value="SFN56827.1"/>
    <property type="molecule type" value="Genomic_DNA"/>
</dbReference>
<reference evidence="1 2" key="1">
    <citation type="submission" date="2016-10" db="EMBL/GenBank/DDBJ databases">
        <authorList>
            <person name="de Groot N.N."/>
        </authorList>
    </citation>
    <scope>NUCLEOTIDE SEQUENCE [LARGE SCALE GENOMIC DNA]</scope>
    <source>
        <strain evidence="1 2">CGMCC 1.7659</strain>
    </source>
</reference>
<evidence type="ECO:0000313" key="2">
    <source>
        <dbReference type="Proteomes" id="UP000198575"/>
    </source>
</evidence>
<sequence>MLEFVALHCPYCGETFESPVDCSAGSQAYIEDCAICCRPIEVRIRVDDAGELLDVQTATDRE</sequence>
<accession>A0A1I5A367</accession>
<dbReference type="AlphaFoldDB" id="A0A1I5A367"/>
<protein>
    <submittedName>
        <fullName evidence="1">Cysteine-rich CPXCG</fullName>
    </submittedName>
</protein>
<dbReference type="PIRSF" id="PIRSF037225">
    <property type="entry name" value="UCP037225"/>
    <property type="match status" value="1"/>
</dbReference>
<dbReference type="InterPro" id="IPR017143">
    <property type="entry name" value="UCP037225"/>
</dbReference>
<dbReference type="InterPro" id="IPR025990">
    <property type="entry name" value="zinc_ribbon_bacterial"/>
</dbReference>
<proteinExistence type="predicted"/>
<organism evidence="1 2">
    <name type="scientific">Dokdonella immobilis</name>
    <dbReference type="NCBI Taxonomy" id="578942"/>
    <lineage>
        <taxon>Bacteria</taxon>
        <taxon>Pseudomonadati</taxon>
        <taxon>Pseudomonadota</taxon>
        <taxon>Gammaproteobacteria</taxon>
        <taxon>Lysobacterales</taxon>
        <taxon>Rhodanobacteraceae</taxon>
        <taxon>Dokdonella</taxon>
    </lineage>
</organism>
<gene>
    <name evidence="1" type="ORF">SAMN05216289_13149</name>
</gene>